<name>G4Z7P7_PHYSP</name>
<dbReference type="GeneID" id="20656942"/>
<evidence type="ECO:0000256" key="6">
    <source>
        <dbReference type="ARBA" id="ARBA00023212"/>
    </source>
</evidence>
<dbReference type="PANTHER" id="PTHR13142:SF1">
    <property type="entry name" value="INNER CENTROMERE PROTEIN"/>
    <property type="match status" value="1"/>
</dbReference>
<evidence type="ECO:0000256" key="5">
    <source>
        <dbReference type="ARBA" id="ARBA00022829"/>
    </source>
</evidence>
<evidence type="ECO:0000256" key="7">
    <source>
        <dbReference type="ARBA" id="ARBA00023242"/>
    </source>
</evidence>
<accession>G4Z7P7</accession>
<evidence type="ECO:0000259" key="9">
    <source>
        <dbReference type="Pfam" id="PF03941"/>
    </source>
</evidence>
<dbReference type="EMBL" id="JH159153">
    <property type="protein sequence ID" value="EGZ21801.1"/>
    <property type="molecule type" value="Genomic_DNA"/>
</dbReference>
<evidence type="ECO:0000256" key="3">
    <source>
        <dbReference type="ARBA" id="ARBA00010042"/>
    </source>
</evidence>
<dbReference type="Proteomes" id="UP000002640">
    <property type="component" value="Unassembled WGS sequence"/>
</dbReference>
<sequence>MSDNAESSDGESSDSDSGRHGKKKVPRWAQKDHLNKILSAQFGKNAIDPSPGIFQDFVDTCNLEAIFETTDIRKKKRFARRTSSGNWLADRPTARDRALYQRDMGYDR</sequence>
<dbReference type="OMA" id="KANYKHV"/>
<comment type="similarity">
    <text evidence="3">Belongs to the INCENP family.</text>
</comment>
<evidence type="ECO:0000256" key="4">
    <source>
        <dbReference type="ARBA" id="ARBA00022490"/>
    </source>
</evidence>
<keyword evidence="5" id="KW-0159">Chromosome partition</keyword>
<keyword evidence="11" id="KW-1185">Reference proteome</keyword>
<dbReference type="AlphaFoldDB" id="G4Z7P7"/>
<dbReference type="Pfam" id="PF03941">
    <property type="entry name" value="INCENP_ARK-bind"/>
    <property type="match status" value="1"/>
</dbReference>
<gene>
    <name evidence="10" type="ORF">PHYSODRAFT_493335</name>
</gene>
<dbReference type="GO" id="GO:0007059">
    <property type="term" value="P:chromosome segregation"/>
    <property type="evidence" value="ECO:0007669"/>
    <property type="project" value="UniProtKB-KW"/>
</dbReference>
<dbReference type="STRING" id="1094619.G4Z7P7"/>
<proteinExistence type="inferred from homology"/>
<organism evidence="10 11">
    <name type="scientific">Phytophthora sojae (strain P6497)</name>
    <name type="common">Soybean stem and root rot agent</name>
    <name type="synonym">Phytophthora megasperma f. sp. glycines</name>
    <dbReference type="NCBI Taxonomy" id="1094619"/>
    <lineage>
        <taxon>Eukaryota</taxon>
        <taxon>Sar</taxon>
        <taxon>Stramenopiles</taxon>
        <taxon>Oomycota</taxon>
        <taxon>Peronosporomycetes</taxon>
        <taxon>Peronosporales</taxon>
        <taxon>Peronosporaceae</taxon>
        <taxon>Phytophthora</taxon>
    </lineage>
</organism>
<evidence type="ECO:0000256" key="2">
    <source>
        <dbReference type="ARBA" id="ARBA00004186"/>
    </source>
</evidence>
<evidence type="ECO:0000256" key="1">
    <source>
        <dbReference type="ARBA" id="ARBA00004123"/>
    </source>
</evidence>
<dbReference type="PANTHER" id="PTHR13142">
    <property type="entry name" value="INNER CENTROMERE PROTEIN"/>
    <property type="match status" value="1"/>
</dbReference>
<dbReference type="GO" id="GO:0005634">
    <property type="term" value="C:nucleus"/>
    <property type="evidence" value="ECO:0007669"/>
    <property type="project" value="UniProtKB-SubCell"/>
</dbReference>
<dbReference type="Gene3D" id="6.10.250.2990">
    <property type="match status" value="1"/>
</dbReference>
<dbReference type="RefSeq" id="XP_009524518.1">
    <property type="nucleotide sequence ID" value="XM_009526223.1"/>
</dbReference>
<keyword evidence="4" id="KW-0963">Cytoplasm</keyword>
<dbReference type="GO" id="GO:0005819">
    <property type="term" value="C:spindle"/>
    <property type="evidence" value="ECO:0007669"/>
    <property type="project" value="UniProtKB-SubCell"/>
</dbReference>
<evidence type="ECO:0000256" key="8">
    <source>
        <dbReference type="SAM" id="MobiDB-lite"/>
    </source>
</evidence>
<reference evidence="10 11" key="1">
    <citation type="journal article" date="2006" name="Science">
        <title>Phytophthora genome sequences uncover evolutionary origins and mechanisms of pathogenesis.</title>
        <authorList>
            <person name="Tyler B.M."/>
            <person name="Tripathy S."/>
            <person name="Zhang X."/>
            <person name="Dehal P."/>
            <person name="Jiang R.H."/>
            <person name="Aerts A."/>
            <person name="Arredondo F.D."/>
            <person name="Baxter L."/>
            <person name="Bensasson D."/>
            <person name="Beynon J.L."/>
            <person name="Chapman J."/>
            <person name="Damasceno C.M."/>
            <person name="Dorrance A.E."/>
            <person name="Dou D."/>
            <person name="Dickerman A.W."/>
            <person name="Dubchak I.L."/>
            <person name="Garbelotto M."/>
            <person name="Gijzen M."/>
            <person name="Gordon S.G."/>
            <person name="Govers F."/>
            <person name="Grunwald N.J."/>
            <person name="Huang W."/>
            <person name="Ivors K.L."/>
            <person name="Jones R.W."/>
            <person name="Kamoun S."/>
            <person name="Krampis K."/>
            <person name="Lamour K.H."/>
            <person name="Lee M.K."/>
            <person name="McDonald W.H."/>
            <person name="Medina M."/>
            <person name="Meijer H.J."/>
            <person name="Nordberg E.K."/>
            <person name="Maclean D.J."/>
            <person name="Ospina-Giraldo M.D."/>
            <person name="Morris P.F."/>
            <person name="Phuntumart V."/>
            <person name="Putnam N.H."/>
            <person name="Rash S."/>
            <person name="Rose J.K."/>
            <person name="Sakihama Y."/>
            <person name="Salamov A.A."/>
            <person name="Savidor A."/>
            <person name="Scheuring C.F."/>
            <person name="Smith B.M."/>
            <person name="Sobral B.W."/>
            <person name="Terry A."/>
            <person name="Torto-Alalibo T.A."/>
            <person name="Win J."/>
            <person name="Xu Z."/>
            <person name="Zhang H."/>
            <person name="Grigoriev I.V."/>
            <person name="Rokhsar D.S."/>
            <person name="Boore J.L."/>
        </authorList>
    </citation>
    <scope>NUCLEOTIDE SEQUENCE [LARGE SCALE GENOMIC DNA]</scope>
    <source>
        <strain evidence="10 11">P6497</strain>
    </source>
</reference>
<feature type="domain" description="Inner centromere protein ARK-binding" evidence="9">
    <location>
        <begin position="8"/>
        <end position="67"/>
    </location>
</feature>
<keyword evidence="7" id="KW-0539">Nucleus</keyword>
<comment type="subcellular location">
    <subcellularLocation>
        <location evidence="2">Cytoplasm</location>
        <location evidence="2">Cytoskeleton</location>
        <location evidence="2">Spindle</location>
    </subcellularLocation>
    <subcellularLocation>
        <location evidence="1">Nucleus</location>
    </subcellularLocation>
</comment>
<dbReference type="InterPro" id="IPR005635">
    <property type="entry name" value="Inner_centromere_prot_ARK-bd"/>
</dbReference>
<feature type="compositionally biased region" description="Acidic residues" evidence="8">
    <location>
        <begin position="1"/>
        <end position="14"/>
    </location>
</feature>
<feature type="region of interest" description="Disordered" evidence="8">
    <location>
        <begin position="1"/>
        <end position="30"/>
    </location>
</feature>
<dbReference type="InParanoid" id="G4Z7P7"/>
<protein>
    <recommendedName>
        <fullName evidence="9">Inner centromere protein ARK-binding domain-containing protein</fullName>
    </recommendedName>
</protein>
<keyword evidence="6" id="KW-0206">Cytoskeleton</keyword>
<evidence type="ECO:0000313" key="10">
    <source>
        <dbReference type="EMBL" id="EGZ21801.1"/>
    </source>
</evidence>
<evidence type="ECO:0000313" key="11">
    <source>
        <dbReference type="Proteomes" id="UP000002640"/>
    </source>
</evidence>
<dbReference type="KEGG" id="psoj:PHYSODRAFT_493335"/>